<feature type="compositionally biased region" description="Low complexity" evidence="1">
    <location>
        <begin position="325"/>
        <end position="335"/>
    </location>
</feature>
<protein>
    <submittedName>
        <fullName evidence="2">Uncharacterized protein</fullName>
    </submittedName>
</protein>
<feature type="region of interest" description="Disordered" evidence="1">
    <location>
        <begin position="371"/>
        <end position="419"/>
    </location>
</feature>
<sequence>MSTASEDPPPDPPQHGTRRPGPLAILAATAVGGAIAARVSKAPLLFAAGAAAMALLRQKRPAPAPAPAAPPPQPPPAPPVEIPAQTQVEQWLSRQIMREEQTPLVDLSQAAAITPDAPEDDYHPGAFLLEDAEDLFRPLPPGKDAIAALADPVPLLFEEPEPRPQPALQDWAAPPPPPQIQVQAPPPPAVADSAWTLGVDPMPSFNEAAPHAAPPGSSLFSTPEPPPVPFSTQAYPRSEVFSTAPVRQEELEPPLYFATNVFQGATLPDEIQVQPALASEPTPPFVPHPPVRRPVAPVFSAPSEPQAPASPEILVELAAHGEASFDPPFAAAPSNPWQPPPEYSAAASAPASPYAQMSSTVVEAELILRPRAPTQNAVVAKSKLPTPAEDTGDAHFPAPLQSQHNPKPRPAWRSWWRDD</sequence>
<organism evidence="2 3">
    <name type="scientific">Prosthecobacter fluviatilis</name>
    <dbReference type="NCBI Taxonomy" id="445931"/>
    <lineage>
        <taxon>Bacteria</taxon>
        <taxon>Pseudomonadati</taxon>
        <taxon>Verrucomicrobiota</taxon>
        <taxon>Verrucomicrobiia</taxon>
        <taxon>Verrucomicrobiales</taxon>
        <taxon>Verrucomicrobiaceae</taxon>
        <taxon>Prosthecobacter</taxon>
    </lineage>
</organism>
<evidence type="ECO:0000313" key="2">
    <source>
        <dbReference type="EMBL" id="MFC5455850.1"/>
    </source>
</evidence>
<reference evidence="3" key="1">
    <citation type="journal article" date="2019" name="Int. J. Syst. Evol. Microbiol.">
        <title>The Global Catalogue of Microorganisms (GCM) 10K type strain sequencing project: providing services to taxonomists for standard genome sequencing and annotation.</title>
        <authorList>
            <consortium name="The Broad Institute Genomics Platform"/>
            <consortium name="The Broad Institute Genome Sequencing Center for Infectious Disease"/>
            <person name="Wu L."/>
            <person name="Ma J."/>
        </authorList>
    </citation>
    <scope>NUCLEOTIDE SEQUENCE [LARGE SCALE GENOMIC DNA]</scope>
    <source>
        <strain evidence="3">CGMCC 4.1469</strain>
    </source>
</reference>
<feature type="compositionally biased region" description="Pro residues" evidence="1">
    <location>
        <begin position="173"/>
        <end position="189"/>
    </location>
</feature>
<feature type="region of interest" description="Disordered" evidence="1">
    <location>
        <begin position="325"/>
        <end position="350"/>
    </location>
</feature>
<dbReference type="EMBL" id="JBHSMQ010000004">
    <property type="protein sequence ID" value="MFC5455850.1"/>
    <property type="molecule type" value="Genomic_DNA"/>
</dbReference>
<feature type="compositionally biased region" description="Pro residues" evidence="1">
    <location>
        <begin position="62"/>
        <end position="81"/>
    </location>
</feature>
<name>A0ABW0KR83_9BACT</name>
<comment type="caution">
    <text evidence="2">The sequence shown here is derived from an EMBL/GenBank/DDBJ whole genome shotgun (WGS) entry which is preliminary data.</text>
</comment>
<dbReference type="RefSeq" id="WP_377167329.1">
    <property type="nucleotide sequence ID" value="NZ_JBHSMQ010000004.1"/>
</dbReference>
<keyword evidence="3" id="KW-1185">Reference proteome</keyword>
<feature type="region of interest" description="Disordered" evidence="1">
    <location>
        <begin position="157"/>
        <end position="233"/>
    </location>
</feature>
<feature type="region of interest" description="Disordered" evidence="1">
    <location>
        <begin position="1"/>
        <end position="22"/>
    </location>
</feature>
<gene>
    <name evidence="2" type="ORF">ACFQDI_13380</name>
</gene>
<accession>A0ABW0KR83</accession>
<proteinExistence type="predicted"/>
<dbReference type="Proteomes" id="UP001596052">
    <property type="component" value="Unassembled WGS sequence"/>
</dbReference>
<feature type="region of interest" description="Disordered" evidence="1">
    <location>
        <begin position="60"/>
        <end position="81"/>
    </location>
</feature>
<evidence type="ECO:0000313" key="3">
    <source>
        <dbReference type="Proteomes" id="UP001596052"/>
    </source>
</evidence>
<evidence type="ECO:0000256" key="1">
    <source>
        <dbReference type="SAM" id="MobiDB-lite"/>
    </source>
</evidence>